<reference evidence="3" key="1">
    <citation type="journal article" date="2015" name="Nature">
        <title>Complex archaea that bridge the gap between prokaryotes and eukaryotes.</title>
        <authorList>
            <person name="Spang A."/>
            <person name="Saw J.H."/>
            <person name="Jorgensen S.L."/>
            <person name="Zaremba-Niedzwiedzka K."/>
            <person name="Martijn J."/>
            <person name="Lind A.E."/>
            <person name="van Eijk R."/>
            <person name="Schleper C."/>
            <person name="Guy L."/>
            <person name="Ettema T.J."/>
        </authorList>
    </citation>
    <scope>NUCLEOTIDE SEQUENCE</scope>
</reference>
<dbReference type="InterPro" id="IPR006640">
    <property type="entry name" value="SprT-like_domain"/>
</dbReference>
<gene>
    <name evidence="3" type="ORF">LCGC14_2234950</name>
    <name evidence="2" type="ORF">LCGC14_2731640</name>
</gene>
<dbReference type="AlphaFoldDB" id="A0A0F9DUP7"/>
<dbReference type="Pfam" id="PF10263">
    <property type="entry name" value="SprT-like"/>
    <property type="match status" value="1"/>
</dbReference>
<proteinExistence type="predicted"/>
<feature type="domain" description="SprT-like" evidence="1">
    <location>
        <begin position="37"/>
        <end position="96"/>
    </location>
</feature>
<evidence type="ECO:0000259" key="1">
    <source>
        <dbReference type="Pfam" id="PF10263"/>
    </source>
</evidence>
<evidence type="ECO:0000313" key="2">
    <source>
        <dbReference type="EMBL" id="KKK89582.1"/>
    </source>
</evidence>
<protein>
    <recommendedName>
        <fullName evidence="1">SprT-like domain-containing protein</fullName>
    </recommendedName>
</protein>
<evidence type="ECO:0000313" key="3">
    <source>
        <dbReference type="EMBL" id="KKL57486.1"/>
    </source>
</evidence>
<dbReference type="GO" id="GO:0006950">
    <property type="term" value="P:response to stress"/>
    <property type="evidence" value="ECO:0007669"/>
    <property type="project" value="UniProtKB-ARBA"/>
</dbReference>
<organism evidence="3">
    <name type="scientific">marine sediment metagenome</name>
    <dbReference type="NCBI Taxonomy" id="412755"/>
    <lineage>
        <taxon>unclassified sequences</taxon>
        <taxon>metagenomes</taxon>
        <taxon>ecological metagenomes</taxon>
    </lineage>
</organism>
<name>A0A0F9DUP7_9ZZZZ</name>
<dbReference type="EMBL" id="LAZR01049462">
    <property type="protein sequence ID" value="KKK89582.1"/>
    <property type="molecule type" value="Genomic_DNA"/>
</dbReference>
<accession>A0A0F9DUP7</accession>
<comment type="caution">
    <text evidence="3">The sequence shown here is derived from an EMBL/GenBank/DDBJ whole genome shotgun (WGS) entry which is preliminary data.</text>
</comment>
<dbReference type="EMBL" id="LAZR01030150">
    <property type="protein sequence ID" value="KKL57486.1"/>
    <property type="molecule type" value="Genomic_DNA"/>
</dbReference>
<sequence>MDARHREIITRIVAVTVSELNKKVPSSVIPKLRIGITRNRGRAHYDKNKITIPLWVLGRSIHYVRYYVCHEIAHLVAFRDYGRNEKHGVNFKAIERFFCASFDVRLVFPQRHHERAYPIAICGPDGHFERSGL</sequence>